<protein>
    <submittedName>
        <fullName evidence="1">Uncharacterized protein</fullName>
    </submittedName>
</protein>
<gene>
    <name evidence="1" type="ORF">HA41_18545</name>
</gene>
<reference evidence="1 2" key="1">
    <citation type="journal article" date="2017" name="Antonie Van Leeuwenhoek">
        <title>Phylogenomic resolution of the bacterial genus Pantoea and its relationship with Erwinia and Tatumella.</title>
        <authorList>
            <person name="Palmer M."/>
            <person name="Steenkamp E.T."/>
            <person name="Coetzee M.P."/>
            <person name="Chan W.Y."/>
            <person name="van Zyl E."/>
            <person name="De Maayer P."/>
            <person name="Coutinho T.A."/>
            <person name="Blom J."/>
            <person name="Smits T.H."/>
            <person name="Duffy B."/>
            <person name="Venter S.N."/>
        </authorList>
    </citation>
    <scope>NUCLEOTIDE SEQUENCE [LARGE SCALE GENOMIC DNA]</scope>
    <source>
        <strain evidence="1 2">LMG 24534</strain>
    </source>
</reference>
<dbReference type="RefSeq" id="WP_094122055.1">
    <property type="nucleotide sequence ID" value="NZ_MLFN01000087.1"/>
</dbReference>
<dbReference type="EMBL" id="MLFN01000087">
    <property type="protein sequence ID" value="ORM50671.1"/>
    <property type="molecule type" value="Genomic_DNA"/>
</dbReference>
<comment type="caution">
    <text evidence="1">The sequence shown here is derived from an EMBL/GenBank/DDBJ whole genome shotgun (WGS) entry which is preliminary data.</text>
</comment>
<dbReference type="Proteomes" id="UP000193933">
    <property type="component" value="Unassembled WGS sequence"/>
</dbReference>
<name>A0A1X1BRE3_9GAMM</name>
<dbReference type="OrthoDB" id="6623192at2"/>
<dbReference type="AlphaFoldDB" id="A0A1X1BRE3"/>
<evidence type="ECO:0000313" key="1">
    <source>
        <dbReference type="EMBL" id="ORM50671.1"/>
    </source>
</evidence>
<proteinExistence type="predicted"/>
<keyword evidence="2" id="KW-1185">Reference proteome</keyword>
<accession>A0A1X1BRE3</accession>
<evidence type="ECO:0000313" key="2">
    <source>
        <dbReference type="Proteomes" id="UP000193933"/>
    </source>
</evidence>
<organism evidence="1 2">
    <name type="scientific">Pantoea conspicua</name>
    <dbReference type="NCBI Taxonomy" id="472705"/>
    <lineage>
        <taxon>Bacteria</taxon>
        <taxon>Pseudomonadati</taxon>
        <taxon>Pseudomonadota</taxon>
        <taxon>Gammaproteobacteria</taxon>
        <taxon>Enterobacterales</taxon>
        <taxon>Erwiniaceae</taxon>
        <taxon>Pantoea</taxon>
    </lineage>
</organism>
<sequence length="189" mass="21484">MRIEEEIFLEDYDIRRKRFIYDRRVHHSYVFVAGNETYTVIVGNLMDEQTFTRIGYRMPQGVSFPVNGLAEVCFDVFDGLACLGDFRHVSFAGLGSAVVLKNTVLALIAHDESFFIGGFVFQAASGEIVDRNRPTPLEEIYDAMLGLKNELRYNRRTGLLKKAPQPLIPACFRAYKVVTTGRACYVVLR</sequence>